<protein>
    <submittedName>
        <fullName evidence="1">Uncharacterized protein</fullName>
    </submittedName>
</protein>
<keyword evidence="2" id="KW-1185">Reference proteome</keyword>
<evidence type="ECO:0000313" key="1">
    <source>
        <dbReference type="EMBL" id="CAI8592454.1"/>
    </source>
</evidence>
<accession>A0AAV0Z2H2</accession>
<dbReference type="EMBL" id="OX451735">
    <property type="protein sequence ID" value="CAI8592454.1"/>
    <property type="molecule type" value="Genomic_DNA"/>
</dbReference>
<dbReference type="AlphaFoldDB" id="A0AAV0Z2H2"/>
<gene>
    <name evidence="1" type="ORF">VFH_I040560</name>
</gene>
<evidence type="ECO:0000313" key="2">
    <source>
        <dbReference type="Proteomes" id="UP001157006"/>
    </source>
</evidence>
<dbReference type="Proteomes" id="UP001157006">
    <property type="component" value="Chromosome 1S"/>
</dbReference>
<sequence length="224" mass="26950">MFKETWLKDLKCERLIDNFWNGASVQGLNRIQAMKALDDHFKDFRIDNVSKELVRMENLLKEEDRWNGSKEEINILKAIGNQCNELLKVEEIIWRQKIRAVWLHHEDRNTKFFHGKAKQRRKTNTIKKNKDESGNLWKGHDKCEKLLVNYFGELFSSSNPQQIDQYCEVFKNRLSQDHKSWCKEAFQLWRSRRLCSRCILSRPQVLTVYPYYFIISFGISWVRT</sequence>
<organism evidence="1 2">
    <name type="scientific">Vicia faba</name>
    <name type="common">Broad bean</name>
    <name type="synonym">Faba vulgaris</name>
    <dbReference type="NCBI Taxonomy" id="3906"/>
    <lineage>
        <taxon>Eukaryota</taxon>
        <taxon>Viridiplantae</taxon>
        <taxon>Streptophyta</taxon>
        <taxon>Embryophyta</taxon>
        <taxon>Tracheophyta</taxon>
        <taxon>Spermatophyta</taxon>
        <taxon>Magnoliopsida</taxon>
        <taxon>eudicotyledons</taxon>
        <taxon>Gunneridae</taxon>
        <taxon>Pentapetalae</taxon>
        <taxon>rosids</taxon>
        <taxon>fabids</taxon>
        <taxon>Fabales</taxon>
        <taxon>Fabaceae</taxon>
        <taxon>Papilionoideae</taxon>
        <taxon>50 kb inversion clade</taxon>
        <taxon>NPAAA clade</taxon>
        <taxon>Hologalegina</taxon>
        <taxon>IRL clade</taxon>
        <taxon>Fabeae</taxon>
        <taxon>Vicia</taxon>
    </lineage>
</organism>
<name>A0AAV0Z2H2_VICFA</name>
<reference evidence="1 2" key="1">
    <citation type="submission" date="2023-01" db="EMBL/GenBank/DDBJ databases">
        <authorList>
            <person name="Kreplak J."/>
        </authorList>
    </citation>
    <scope>NUCLEOTIDE SEQUENCE [LARGE SCALE GENOMIC DNA]</scope>
</reference>
<proteinExistence type="predicted"/>